<dbReference type="OrthoDB" id="9801421at2"/>
<keyword evidence="8" id="KW-1185">Reference proteome</keyword>
<dbReference type="PRINTS" id="PR00862">
    <property type="entry name" value="PROLIGOPTASE"/>
</dbReference>
<feature type="domain" description="Peptidase S9A N-terminal" evidence="6">
    <location>
        <begin position="7"/>
        <end position="407"/>
    </location>
</feature>
<evidence type="ECO:0000259" key="6">
    <source>
        <dbReference type="Pfam" id="PF02897"/>
    </source>
</evidence>
<dbReference type="Pfam" id="PF02897">
    <property type="entry name" value="Peptidase_S9_N"/>
    <property type="match status" value="1"/>
</dbReference>
<dbReference type="SUPFAM" id="SSF53474">
    <property type="entry name" value="alpha/beta-Hydrolases"/>
    <property type="match status" value="1"/>
</dbReference>
<gene>
    <name evidence="7" type="ORF">CRV10_00700</name>
</gene>
<sequence>MKEPFAKQIPHKRILHGTEYIDYYHWLRDDQRNDTEVIKYLQLENDYTRYIMKSQNSLKNLIFKEIIDRLPLCEYSIPHLNGIYLYQSRYEHDKEYPKYYRRLCTEGEDKWTLILDTNVRALSTSFYSIGSLKISPDNCIIAIAEDFLSRFQYNIQFFDIKNNFWYSEKLYNAYPSIVWDGNSKAIFYVKNHQQTLRNYQIWYHKLGTQQTVDKLVYEEKDDSYSLNLYKTTSKKFILIYISSTVSTEVRMIDMDFPDKTPEIFVYRRFNHMYSIDHYNDIFIICSNRDKDNFALYYTEKNTQECNWKITINGNDGAIIENFQLFRDWIVIEERKNGLTKLYQISWQDKNIKKNITLNFNDPIYKVWLECNSTPFNNILRYGYSSMTTPDIIFELNMDNGNQCILKKTIINNFNPEKYKSEYHLITVRDGTKVPLSLVYNRKYRKLNENPVLIYGYGAYGNSVESDFCISRLSLLDRGFIYIIVHVRGGGEFGQKWHDSGRLLNKMNSFTDFIDVTNYLINFNIGNSNKLYAMGGSAGGLLIGTVINLSPKLFHGVVLQVPFVDIINTMLDKFIPLTTNEYEEWGNPEQFNYYRYMKKYSPYDNIKSKDYPNIFITSGYYDSQVQYWEQAKWVAKLRKFKTDKNLLLLYTDMCSGHLGKSGRYKKYKDIALELTFIIALAYDNLPNLAF</sequence>
<dbReference type="InterPro" id="IPR023302">
    <property type="entry name" value="Pept_S9A_N"/>
</dbReference>
<dbReference type="Proteomes" id="UP000296144">
    <property type="component" value="Unassembled WGS sequence"/>
</dbReference>
<dbReference type="Pfam" id="PF00326">
    <property type="entry name" value="Peptidase_S9"/>
    <property type="match status" value="1"/>
</dbReference>
<dbReference type="PANTHER" id="PTHR11757:SF19">
    <property type="entry name" value="PROLYL ENDOPEPTIDASE-LIKE"/>
    <property type="match status" value="1"/>
</dbReference>
<accession>A0A2P5SWR9</accession>
<evidence type="ECO:0000256" key="3">
    <source>
        <dbReference type="ARBA" id="ARBA00022801"/>
    </source>
</evidence>
<dbReference type="InterPro" id="IPR051543">
    <property type="entry name" value="Serine_Peptidase_S9A"/>
</dbReference>
<organism evidence="7 8">
    <name type="scientific">Candidatus Pantoea edessiphila</name>
    <dbReference type="NCBI Taxonomy" id="2044610"/>
    <lineage>
        <taxon>Bacteria</taxon>
        <taxon>Pseudomonadati</taxon>
        <taxon>Pseudomonadota</taxon>
        <taxon>Gammaproteobacteria</taxon>
        <taxon>Enterobacterales</taxon>
        <taxon>Erwiniaceae</taxon>
        <taxon>Pantoea</taxon>
    </lineage>
</organism>
<dbReference type="GO" id="GO:0006508">
    <property type="term" value="P:proteolysis"/>
    <property type="evidence" value="ECO:0007669"/>
    <property type="project" value="UniProtKB-KW"/>
</dbReference>
<feature type="domain" description="Peptidase S9 prolyl oligopeptidase catalytic" evidence="5">
    <location>
        <begin position="470"/>
        <end position="676"/>
    </location>
</feature>
<keyword evidence="3 7" id="KW-0378">Hydrolase</keyword>
<dbReference type="GO" id="GO:0004252">
    <property type="term" value="F:serine-type endopeptidase activity"/>
    <property type="evidence" value="ECO:0007669"/>
    <property type="project" value="UniProtKB-EC"/>
</dbReference>
<dbReference type="AlphaFoldDB" id="A0A2P5SWR9"/>
<keyword evidence="2" id="KW-0645">Protease</keyword>
<dbReference type="EC" id="3.4.21.83" evidence="7"/>
<evidence type="ECO:0000313" key="7">
    <source>
        <dbReference type="EMBL" id="PPI86761.1"/>
    </source>
</evidence>
<dbReference type="Gene3D" id="3.40.50.1820">
    <property type="entry name" value="alpha/beta hydrolase"/>
    <property type="match status" value="1"/>
</dbReference>
<evidence type="ECO:0000256" key="2">
    <source>
        <dbReference type="ARBA" id="ARBA00022670"/>
    </source>
</evidence>
<protein>
    <submittedName>
        <fullName evidence="7">Oligopeptidase B</fullName>
        <ecNumber evidence="7">3.4.21.83</ecNumber>
    </submittedName>
</protein>
<dbReference type="EMBL" id="PDKU01000001">
    <property type="protein sequence ID" value="PPI86761.1"/>
    <property type="molecule type" value="Genomic_DNA"/>
</dbReference>
<dbReference type="Gene3D" id="2.130.10.120">
    <property type="entry name" value="Prolyl oligopeptidase, N-terminal domain"/>
    <property type="match status" value="1"/>
</dbReference>
<dbReference type="InterPro" id="IPR029058">
    <property type="entry name" value="AB_hydrolase_fold"/>
</dbReference>
<dbReference type="PANTHER" id="PTHR11757">
    <property type="entry name" value="PROTEASE FAMILY S9A OLIGOPEPTIDASE"/>
    <property type="match status" value="1"/>
</dbReference>
<dbReference type="RefSeq" id="WP_136129926.1">
    <property type="nucleotide sequence ID" value="NZ_PDKU01000001.1"/>
</dbReference>
<proteinExistence type="inferred from homology"/>
<dbReference type="InterPro" id="IPR001375">
    <property type="entry name" value="Peptidase_S9_cat"/>
</dbReference>
<reference evidence="7 8" key="1">
    <citation type="journal article" date="2018" name="Genome Biol. Evol.">
        <title>Cladogenesis and Genomic Streamlining in Extracellular Endosymbionts of Tropical Stink Bugs.</title>
        <authorList>
            <person name="Otero-Bravo A."/>
            <person name="Goffredi S."/>
            <person name="Sabree Z.L."/>
        </authorList>
    </citation>
    <scope>NUCLEOTIDE SEQUENCE [LARGE SCALE GENOMIC DNA]</scope>
    <source>
        <strain evidence="7 8">SoEL</strain>
    </source>
</reference>
<dbReference type="InterPro" id="IPR002470">
    <property type="entry name" value="Peptidase_S9A"/>
</dbReference>
<evidence type="ECO:0000259" key="5">
    <source>
        <dbReference type="Pfam" id="PF00326"/>
    </source>
</evidence>
<comment type="similarity">
    <text evidence="1">Belongs to the peptidase S9A family.</text>
</comment>
<comment type="caution">
    <text evidence="7">The sequence shown here is derived from an EMBL/GenBank/DDBJ whole genome shotgun (WGS) entry which is preliminary data.</text>
</comment>
<name>A0A2P5SWR9_9GAMM</name>
<evidence type="ECO:0000256" key="1">
    <source>
        <dbReference type="ARBA" id="ARBA00005228"/>
    </source>
</evidence>
<dbReference type="SUPFAM" id="SSF50993">
    <property type="entry name" value="Peptidase/esterase 'gauge' domain"/>
    <property type="match status" value="1"/>
</dbReference>
<evidence type="ECO:0000256" key="4">
    <source>
        <dbReference type="ARBA" id="ARBA00022825"/>
    </source>
</evidence>
<evidence type="ECO:0000313" key="8">
    <source>
        <dbReference type="Proteomes" id="UP000296144"/>
    </source>
</evidence>
<keyword evidence="4" id="KW-0720">Serine protease</keyword>